<feature type="region of interest" description="Disordered" evidence="1">
    <location>
        <begin position="1"/>
        <end position="82"/>
    </location>
</feature>
<proteinExistence type="predicted"/>
<dbReference type="Proteomes" id="UP000010556">
    <property type="component" value="Unassembled WGS sequence"/>
</dbReference>
<evidence type="ECO:0000313" key="3">
    <source>
        <dbReference type="Proteomes" id="UP000010556"/>
    </source>
</evidence>
<dbReference type="EMBL" id="KB110330">
    <property type="protein sequence ID" value="ELK27366.1"/>
    <property type="molecule type" value="Genomic_DNA"/>
</dbReference>
<reference evidence="3" key="1">
    <citation type="journal article" date="2013" name="Science">
        <title>Comparative analysis of bat genomes provides insight into the evolution of flight and immunity.</title>
        <authorList>
            <person name="Zhang G."/>
            <person name="Cowled C."/>
            <person name="Shi Z."/>
            <person name="Huang Z."/>
            <person name="Bishop-Lilly K.A."/>
            <person name="Fang X."/>
            <person name="Wynne J.W."/>
            <person name="Xiong Z."/>
            <person name="Baker M.L."/>
            <person name="Zhao W."/>
            <person name="Tachedjian M."/>
            <person name="Zhu Y."/>
            <person name="Zhou P."/>
            <person name="Jiang X."/>
            <person name="Ng J."/>
            <person name="Yang L."/>
            <person name="Wu L."/>
            <person name="Xiao J."/>
            <person name="Feng Y."/>
            <person name="Chen Y."/>
            <person name="Sun X."/>
            <person name="Zhang Y."/>
            <person name="Marsh G.A."/>
            <person name="Crameri G."/>
            <person name="Broder C.C."/>
            <person name="Frey K.G."/>
            <person name="Wang L.F."/>
            <person name="Wang J."/>
        </authorList>
    </citation>
    <scope>NUCLEOTIDE SEQUENCE [LARGE SCALE GENOMIC DNA]</scope>
</reference>
<evidence type="ECO:0000313" key="2">
    <source>
        <dbReference type="EMBL" id="ELK27366.1"/>
    </source>
</evidence>
<name>L5LMU1_MYODS</name>
<accession>L5LMU1</accession>
<protein>
    <submittedName>
        <fullName evidence="2">Uncharacterized protein</fullName>
    </submittedName>
</protein>
<gene>
    <name evidence="2" type="ORF">MDA_GLEAN10025526</name>
</gene>
<sequence>MGLVPTAQKSILLSRPGSGANRGPCRGSGGAGRNGASEPEEELAVARPGFAGEPDEMRSREQGSHNAKKRVRFTSGPQRSLD</sequence>
<dbReference type="AlphaFoldDB" id="L5LMU1"/>
<evidence type="ECO:0000256" key="1">
    <source>
        <dbReference type="SAM" id="MobiDB-lite"/>
    </source>
</evidence>
<keyword evidence="3" id="KW-1185">Reference proteome</keyword>
<organism evidence="2 3">
    <name type="scientific">Myotis davidii</name>
    <name type="common">David's myotis</name>
    <dbReference type="NCBI Taxonomy" id="225400"/>
    <lineage>
        <taxon>Eukaryota</taxon>
        <taxon>Metazoa</taxon>
        <taxon>Chordata</taxon>
        <taxon>Craniata</taxon>
        <taxon>Vertebrata</taxon>
        <taxon>Euteleostomi</taxon>
        <taxon>Mammalia</taxon>
        <taxon>Eutheria</taxon>
        <taxon>Laurasiatheria</taxon>
        <taxon>Chiroptera</taxon>
        <taxon>Yangochiroptera</taxon>
        <taxon>Vespertilionidae</taxon>
        <taxon>Myotis</taxon>
    </lineage>
</organism>